<proteinExistence type="predicted"/>
<sequence length="385" mass="43202">MGGVGDIKGSDLKPLRKLGEGAFAVVEEAVYTPPSWEGQDRTPSGKPIAPRRVAVKRLKPAIIDHEGDLESFINEIALLRKLANRRIVEYIGVGSSDLSSEEAKRKSMFLVQEFMDGGTLKKLVSRQMLDMSRHIYSFDDAFRWAVHVAEGLEYLHTSRPVVIHRDLKLENILLKGTDPHMSEAKIADFGLVAIVRPRDRALHEKLEASDAAQLQRQQSVSRSTFMRMMSSRKQLAMSPQEAWDESFKVNQLARMRTLPPQQLSGRTGSYMYMAPEMYRQEAYTEKVDVFSYGVIIFEVCAISIAGTEEEIESYAAKVSRGYRPPLPAAWPEALRRLIAACWEQDPALRPSMAAVKEALARMQAEGVPAEMQKLAIQPMCQCAIC</sequence>
<dbReference type="SMART" id="SM00220">
    <property type="entry name" value="S_TKc"/>
    <property type="match status" value="1"/>
</dbReference>
<dbReference type="GO" id="GO:0005524">
    <property type="term" value="F:ATP binding"/>
    <property type="evidence" value="ECO:0007669"/>
    <property type="project" value="InterPro"/>
</dbReference>
<dbReference type="PANTHER" id="PTHR44329:SF289">
    <property type="entry name" value="SERINE_THREONINE-PROTEIN KINASE VIK"/>
    <property type="match status" value="1"/>
</dbReference>
<gene>
    <name evidence="2" type="ORF">GPECTOR_23g6</name>
</gene>
<dbReference type="InterPro" id="IPR000719">
    <property type="entry name" value="Prot_kinase_dom"/>
</dbReference>
<reference evidence="3" key="1">
    <citation type="journal article" date="2016" name="Nat. Commun.">
        <title>The Gonium pectorale genome demonstrates co-option of cell cycle regulation during the evolution of multicellularity.</title>
        <authorList>
            <person name="Hanschen E.R."/>
            <person name="Marriage T.N."/>
            <person name="Ferris P.J."/>
            <person name="Hamaji T."/>
            <person name="Toyoda A."/>
            <person name="Fujiyama A."/>
            <person name="Neme R."/>
            <person name="Noguchi H."/>
            <person name="Minakuchi Y."/>
            <person name="Suzuki M."/>
            <person name="Kawai-Toyooka H."/>
            <person name="Smith D.R."/>
            <person name="Sparks H."/>
            <person name="Anderson J."/>
            <person name="Bakaric R."/>
            <person name="Luria V."/>
            <person name="Karger A."/>
            <person name="Kirschner M.W."/>
            <person name="Durand P.M."/>
            <person name="Michod R.E."/>
            <person name="Nozaki H."/>
            <person name="Olson B.J."/>
        </authorList>
    </citation>
    <scope>NUCLEOTIDE SEQUENCE [LARGE SCALE GENOMIC DNA]</scope>
    <source>
        <strain evidence="3">NIES-2863</strain>
    </source>
</reference>
<dbReference type="PROSITE" id="PS00108">
    <property type="entry name" value="PROTEIN_KINASE_ST"/>
    <property type="match status" value="1"/>
</dbReference>
<dbReference type="InterPro" id="IPR001245">
    <property type="entry name" value="Ser-Thr/Tyr_kinase_cat_dom"/>
</dbReference>
<dbReference type="Pfam" id="PF07714">
    <property type="entry name" value="PK_Tyr_Ser-Thr"/>
    <property type="match status" value="2"/>
</dbReference>
<dbReference type="EMBL" id="LSYV01000024">
    <property type="protein sequence ID" value="KXZ49131.1"/>
    <property type="molecule type" value="Genomic_DNA"/>
</dbReference>
<dbReference type="Proteomes" id="UP000075714">
    <property type="component" value="Unassembled WGS sequence"/>
</dbReference>
<dbReference type="PIRSF" id="PIRSF000654">
    <property type="entry name" value="Integrin-linked_kinase"/>
    <property type="match status" value="1"/>
</dbReference>
<dbReference type="SUPFAM" id="SSF56112">
    <property type="entry name" value="Protein kinase-like (PK-like)"/>
    <property type="match status" value="1"/>
</dbReference>
<feature type="domain" description="Protein kinase" evidence="1">
    <location>
        <begin position="12"/>
        <end position="362"/>
    </location>
</feature>
<evidence type="ECO:0000313" key="2">
    <source>
        <dbReference type="EMBL" id="KXZ49131.1"/>
    </source>
</evidence>
<dbReference type="GO" id="GO:0004674">
    <property type="term" value="F:protein serine/threonine kinase activity"/>
    <property type="evidence" value="ECO:0007669"/>
    <property type="project" value="TreeGrafter"/>
</dbReference>
<protein>
    <recommendedName>
        <fullName evidence="1">Protein kinase domain-containing protein</fullName>
    </recommendedName>
</protein>
<organism evidence="2 3">
    <name type="scientific">Gonium pectorale</name>
    <name type="common">Green alga</name>
    <dbReference type="NCBI Taxonomy" id="33097"/>
    <lineage>
        <taxon>Eukaryota</taxon>
        <taxon>Viridiplantae</taxon>
        <taxon>Chlorophyta</taxon>
        <taxon>core chlorophytes</taxon>
        <taxon>Chlorophyceae</taxon>
        <taxon>CS clade</taxon>
        <taxon>Chlamydomonadales</taxon>
        <taxon>Volvocaceae</taxon>
        <taxon>Gonium</taxon>
    </lineage>
</organism>
<evidence type="ECO:0000313" key="3">
    <source>
        <dbReference type="Proteomes" id="UP000075714"/>
    </source>
</evidence>
<dbReference type="STRING" id="33097.A0A150GH08"/>
<dbReference type="InterPro" id="IPR011009">
    <property type="entry name" value="Kinase-like_dom_sf"/>
</dbReference>
<keyword evidence="3" id="KW-1185">Reference proteome</keyword>
<dbReference type="PANTHER" id="PTHR44329">
    <property type="entry name" value="SERINE/THREONINE-PROTEIN KINASE TNNI3K-RELATED"/>
    <property type="match status" value="1"/>
</dbReference>
<comment type="caution">
    <text evidence="2">The sequence shown here is derived from an EMBL/GenBank/DDBJ whole genome shotgun (WGS) entry which is preliminary data.</text>
</comment>
<dbReference type="Gene3D" id="3.30.200.20">
    <property type="entry name" value="Phosphorylase Kinase, domain 1"/>
    <property type="match status" value="1"/>
</dbReference>
<evidence type="ECO:0000259" key="1">
    <source>
        <dbReference type="PROSITE" id="PS50011"/>
    </source>
</evidence>
<accession>A0A150GH08</accession>
<dbReference type="Gene3D" id="1.10.510.10">
    <property type="entry name" value="Transferase(Phosphotransferase) domain 1"/>
    <property type="match status" value="1"/>
</dbReference>
<dbReference type="InterPro" id="IPR008271">
    <property type="entry name" value="Ser/Thr_kinase_AS"/>
</dbReference>
<dbReference type="OrthoDB" id="508192at2759"/>
<dbReference type="InterPro" id="IPR051681">
    <property type="entry name" value="Ser/Thr_Kinases-Pseudokinases"/>
</dbReference>
<dbReference type="AlphaFoldDB" id="A0A150GH08"/>
<dbReference type="PROSITE" id="PS50011">
    <property type="entry name" value="PROTEIN_KINASE_DOM"/>
    <property type="match status" value="1"/>
</dbReference>
<name>A0A150GH08_GONPE</name>